<reference evidence="1" key="2">
    <citation type="journal article" date="2015" name="Data Brief">
        <title>Shoot transcriptome of the giant reed, Arundo donax.</title>
        <authorList>
            <person name="Barrero R.A."/>
            <person name="Guerrero F.D."/>
            <person name="Moolhuijzen P."/>
            <person name="Goolsby J.A."/>
            <person name="Tidwell J."/>
            <person name="Bellgard S.E."/>
            <person name="Bellgard M.I."/>
        </authorList>
    </citation>
    <scope>NUCLEOTIDE SEQUENCE</scope>
    <source>
        <tissue evidence="1">Shoot tissue taken approximately 20 cm above the soil surface</tissue>
    </source>
</reference>
<dbReference type="EMBL" id="GBRH01221782">
    <property type="protein sequence ID" value="JAD76113.1"/>
    <property type="molecule type" value="Transcribed_RNA"/>
</dbReference>
<sequence length="68" mass="7909">MSVGFGRMVYHTLTEMTAFMHHISTYVFQDPWLLCGDVNILNVLFVDSSFRLCSEIYYHLNLVSRGMT</sequence>
<protein>
    <submittedName>
        <fullName evidence="1">Uncharacterized protein</fullName>
    </submittedName>
</protein>
<name>A0A0A9CNX8_ARUDO</name>
<organism evidence="1">
    <name type="scientific">Arundo donax</name>
    <name type="common">Giant reed</name>
    <name type="synonym">Donax arundinaceus</name>
    <dbReference type="NCBI Taxonomy" id="35708"/>
    <lineage>
        <taxon>Eukaryota</taxon>
        <taxon>Viridiplantae</taxon>
        <taxon>Streptophyta</taxon>
        <taxon>Embryophyta</taxon>
        <taxon>Tracheophyta</taxon>
        <taxon>Spermatophyta</taxon>
        <taxon>Magnoliopsida</taxon>
        <taxon>Liliopsida</taxon>
        <taxon>Poales</taxon>
        <taxon>Poaceae</taxon>
        <taxon>PACMAD clade</taxon>
        <taxon>Arundinoideae</taxon>
        <taxon>Arundineae</taxon>
        <taxon>Arundo</taxon>
    </lineage>
</organism>
<proteinExistence type="predicted"/>
<accession>A0A0A9CNX8</accession>
<dbReference type="AlphaFoldDB" id="A0A0A9CNX8"/>
<reference evidence="1" key="1">
    <citation type="submission" date="2014-09" db="EMBL/GenBank/DDBJ databases">
        <authorList>
            <person name="Magalhaes I.L.F."/>
            <person name="Oliveira U."/>
            <person name="Santos F.R."/>
            <person name="Vidigal T.H.D.A."/>
            <person name="Brescovit A.D."/>
            <person name="Santos A.J."/>
        </authorList>
    </citation>
    <scope>NUCLEOTIDE SEQUENCE</scope>
    <source>
        <tissue evidence="1">Shoot tissue taken approximately 20 cm above the soil surface</tissue>
    </source>
</reference>
<evidence type="ECO:0000313" key="1">
    <source>
        <dbReference type="EMBL" id="JAD76113.1"/>
    </source>
</evidence>